<proteinExistence type="predicted"/>
<protein>
    <submittedName>
        <fullName evidence="1">TPR-like protein</fullName>
    </submittedName>
</protein>
<dbReference type="EMBL" id="KZ820056">
    <property type="protein sequence ID" value="PWN49401.1"/>
    <property type="molecule type" value="Genomic_DNA"/>
</dbReference>
<reference evidence="1 2" key="1">
    <citation type="journal article" date="2018" name="Mol. Biol. Evol.">
        <title>Broad Genomic Sampling Reveals a Smut Pathogenic Ancestry of the Fungal Clade Ustilaginomycotina.</title>
        <authorList>
            <person name="Kijpornyongpan T."/>
            <person name="Mondo S.J."/>
            <person name="Barry K."/>
            <person name="Sandor L."/>
            <person name="Lee J."/>
            <person name="Lipzen A."/>
            <person name="Pangilinan J."/>
            <person name="LaButti K."/>
            <person name="Hainaut M."/>
            <person name="Henrissat B."/>
            <person name="Grigoriev I.V."/>
            <person name="Spatafora J.W."/>
            <person name="Aime M.C."/>
        </authorList>
    </citation>
    <scope>NUCLEOTIDE SEQUENCE [LARGE SCALE GENOMIC DNA]</scope>
    <source>
        <strain evidence="1 2">SA 807</strain>
    </source>
</reference>
<accession>A0ACD0NUD5</accession>
<keyword evidence="2" id="KW-1185">Reference proteome</keyword>
<dbReference type="Proteomes" id="UP000245626">
    <property type="component" value="Unassembled WGS sequence"/>
</dbReference>
<gene>
    <name evidence="1" type="ORF">IE53DRAFT_369802</name>
</gene>
<evidence type="ECO:0000313" key="2">
    <source>
        <dbReference type="Proteomes" id="UP000245626"/>
    </source>
</evidence>
<evidence type="ECO:0000313" key="1">
    <source>
        <dbReference type="EMBL" id="PWN49401.1"/>
    </source>
</evidence>
<name>A0ACD0NUD5_9BASI</name>
<organism evidence="1 2">
    <name type="scientific">Violaceomyces palustris</name>
    <dbReference type="NCBI Taxonomy" id="1673888"/>
    <lineage>
        <taxon>Eukaryota</taxon>
        <taxon>Fungi</taxon>
        <taxon>Dikarya</taxon>
        <taxon>Basidiomycota</taxon>
        <taxon>Ustilaginomycotina</taxon>
        <taxon>Ustilaginomycetes</taxon>
        <taxon>Violaceomycetales</taxon>
        <taxon>Violaceomycetaceae</taxon>
        <taxon>Violaceomyces</taxon>
    </lineage>
</organism>
<sequence length="1284" mass="138283">MAIHNGAPPTQRLAPHRSRSLQPPPTKHSSVTTTTTTTTSSSLASSIPSTRSRMRPTRSSSRRAQSQQPTCASAAAPTFDRVPDSQPLDDDHDAYLHQRHSYQQHPPQSSVITISRDPTTAAQSSSSSQRTTPTKRALDPEHPTSAASHITPQKRASPLLANDPLVDRPHIPSPSDILASENTRAPPAYLLARLLQLAQSYLYPPPPLDPSAARAEPDISSATFYAGLAFCFSRHSIQARRVLADCLLRGGNDEVFPFSPSPLPSASSSSLSSAESAIHLLKKGPDRQFTDPESTRLYSRACQIIGTHAEARQALRWLSDRQARGAYLYTPSADDKLKPPHRLDPTLRSMASTSLDQGLLAAKGMDQDRAVALLGEARRHDPWAWKSWASLCDIDAAPETSQAFPESLCIDDDTLAALVRTPYPQQPGKTLTSEPGQPALEKQTLPAFPKQVATGAGFFTPAAARDTAEPSAGQEPQAGMGLFGGGACVQGSATGPSRCDPGAYSTPTHPSGQNGATRTLSLGLAVEPNASDSSRPAPPPQMINPGPSAISNKRIRTEQSARGTTAPGQTKPLALPPQSSAPASGSENAVRSARATGRTTQKPAGRSVGTLSNASTSVNIESFHNATYDAESQSTGSNDEKAGTVTKDGVRRSTRNTGMPPDNHPQPKGQHVWMRPKRNASRSTPPPATRTRATATASRAVAPSSTTTTSLSVSRPPSRVVNGSVAGANKAGGGGSIVGKVSSISSSSSSSSSTKSHGPRSTDSSSSVQSSFSDRDSKPGTATGRRAGGGIAPAVGRGTEPKPRPEAIALAKEAEKRAEEEAAAAAAAAALEAEKEMQKERQRQRERERENARIAAELAMAAAREGAKWKAVDLTILAFLRVMAEAYRLARRFEGAKAAVLLNSQQRLEALRRRREPTGREREAEMEILATAETFGTIPQWYRDSFFVRSLLGRLYHEMGEYREAEFHFSEARKHDPFAFTSMTNYSLALYHLNREVALSGLGMELKMIDPTSAASLIVAGNAFALQEEHSKALDLFERAILVSPGLAYAWTLAGYEALALDHLDQAMHLFRCAIREDRRHWNAWAGMGEVYLKMNKPAHAQFHYQSAADLNPQNGIIYDLLGTAYVQDAKPREALSAFAKALERLPSLAMTYYKRSSLLESMGRYEESHSDLLKAVELEPNDAHLHLSLAKSYMRIGGGEFASERQDFVKPRRYEAQICDHLCAAVDIDHNLVRLVNGLGGGVRSFLNRNLNGPVADSTVVTSFMGEEEGEAEEEEAEEVYEG</sequence>